<proteinExistence type="predicted"/>
<gene>
    <name evidence="1" type="ORF">G3W62_15540</name>
</gene>
<dbReference type="AlphaFoldDB" id="A0A6B3KMT0"/>
<dbReference type="RefSeq" id="WP_126952894.1">
    <property type="nucleotide sequence ID" value="NZ_CP167827.1"/>
</dbReference>
<sequence length="105" mass="11301">MNVFPDESPRIVAVRQDFLTPSAMIDVAHQENVMQPPMTTVDLAPFTTILLALAADSHTVKFGHATETTVAGESLDVFVARIAPRARAASESTRSVLCSQIAGEY</sequence>
<organism evidence="1">
    <name type="scientific">Xanthomonas euvesicatoria</name>
    <dbReference type="NCBI Taxonomy" id="456327"/>
    <lineage>
        <taxon>Bacteria</taxon>
        <taxon>Pseudomonadati</taxon>
        <taxon>Pseudomonadota</taxon>
        <taxon>Gammaproteobacteria</taxon>
        <taxon>Lysobacterales</taxon>
        <taxon>Lysobacteraceae</taxon>
        <taxon>Xanthomonas</taxon>
    </lineage>
</organism>
<accession>A0A6B3KMT0</accession>
<protein>
    <submittedName>
        <fullName evidence="1">Uncharacterized protein</fullName>
    </submittedName>
</protein>
<comment type="caution">
    <text evidence="1">The sequence shown here is derived from an EMBL/GenBank/DDBJ whole genome shotgun (WGS) entry which is preliminary data.</text>
</comment>
<dbReference type="EMBL" id="JAAGYV010000122">
    <property type="protein sequence ID" value="NEK74169.1"/>
    <property type="molecule type" value="Genomic_DNA"/>
</dbReference>
<name>A0A6B3KMT0_XANEU</name>
<evidence type="ECO:0000313" key="1">
    <source>
        <dbReference type="EMBL" id="NEK74169.1"/>
    </source>
</evidence>
<reference evidence="1" key="1">
    <citation type="submission" date="2019-11" db="EMBL/GenBank/DDBJ databases">
        <title>Genome-resolved metagenomics to study the prevalence of co-infection and intraspecific heterogeneity among plant pathogen metapopulations.</title>
        <authorList>
            <person name="Newberry E."/>
            <person name="Bhandari R."/>
            <person name="Kemble J."/>
            <person name="Sikora E."/>
            <person name="Potnis N."/>
        </authorList>
    </citation>
    <scope>NUCLEOTIDE SEQUENCE</scope>
    <source>
        <strain evidence="1">Xe_Pep_Tuscaloosa_18b</strain>
    </source>
</reference>